<protein>
    <submittedName>
        <fullName evidence="1">Uncharacterized protein</fullName>
    </submittedName>
</protein>
<keyword evidence="2" id="KW-1185">Reference proteome</keyword>
<dbReference type="EMBL" id="BSBI01000011">
    <property type="protein sequence ID" value="GLF97715.1"/>
    <property type="molecule type" value="Genomic_DNA"/>
</dbReference>
<comment type="caution">
    <text evidence="1">The sequence shown here is derived from an EMBL/GenBank/DDBJ whole genome shotgun (WGS) entry which is preliminary data.</text>
</comment>
<evidence type="ECO:0000313" key="2">
    <source>
        <dbReference type="Proteomes" id="UP001291653"/>
    </source>
</evidence>
<sequence length="189" mass="21037">MSELTVERFPRLRLAYKDTGSEDRDAHGVLWVRLSGSPGDGRPRYECMHPRRQRECMTELKCQVCGGAPSVTEDGYLFIDWHEPYQPRSWPERAVTTLPPLCGPCALISVRQCPHIGRSSFTVLRARRPVPWGLGGAVYQPIGQGSLGGPPPRGRLPYGHPALRWIVASQLVMELREVTVLNPEALGVS</sequence>
<gene>
    <name evidence="1" type="ORF">SYYSPA8_25480</name>
</gene>
<dbReference type="Proteomes" id="UP001291653">
    <property type="component" value="Unassembled WGS sequence"/>
</dbReference>
<dbReference type="RefSeq" id="WP_323449688.1">
    <property type="nucleotide sequence ID" value="NZ_BSBI01000011.1"/>
</dbReference>
<name>A0ABQ5P5E3_9ACTN</name>
<organism evidence="1 2">
    <name type="scientific">Streptomyces yaizuensis</name>
    <dbReference type="NCBI Taxonomy" id="2989713"/>
    <lineage>
        <taxon>Bacteria</taxon>
        <taxon>Bacillati</taxon>
        <taxon>Actinomycetota</taxon>
        <taxon>Actinomycetes</taxon>
        <taxon>Kitasatosporales</taxon>
        <taxon>Streptomycetaceae</taxon>
        <taxon>Streptomyces</taxon>
    </lineage>
</organism>
<accession>A0ABQ5P5E3</accession>
<reference evidence="1 2" key="1">
    <citation type="submission" date="2022-10" db="EMBL/GenBank/DDBJ databases">
        <title>Draft genome sequence of Streptomyces sp. YSPA8.</title>
        <authorList>
            <person name="Moriuchi R."/>
            <person name="Dohra H."/>
            <person name="Yamamura H."/>
            <person name="Kodani S."/>
        </authorList>
    </citation>
    <scope>NUCLEOTIDE SEQUENCE [LARGE SCALE GENOMIC DNA]</scope>
    <source>
        <strain evidence="1 2">YSPA8</strain>
    </source>
</reference>
<proteinExistence type="predicted"/>
<evidence type="ECO:0000313" key="1">
    <source>
        <dbReference type="EMBL" id="GLF97715.1"/>
    </source>
</evidence>